<evidence type="ECO:0000256" key="11">
    <source>
        <dbReference type="ARBA" id="ARBA00023143"/>
    </source>
</evidence>
<evidence type="ECO:0000256" key="12">
    <source>
        <dbReference type="ARBA" id="ARBA00023225"/>
    </source>
</evidence>
<evidence type="ECO:0000256" key="5">
    <source>
        <dbReference type="ARBA" id="ARBA00022475"/>
    </source>
</evidence>
<dbReference type="InterPro" id="IPR005837">
    <property type="entry name" value="FliP"/>
</dbReference>
<dbReference type="PANTHER" id="PTHR30587:SF0">
    <property type="entry name" value="FLAGELLAR BIOSYNTHETIC PROTEIN FLIP"/>
    <property type="match status" value="1"/>
</dbReference>
<feature type="transmembrane region" description="Helical" evidence="13">
    <location>
        <begin position="254"/>
        <end position="274"/>
    </location>
</feature>
<dbReference type="RefSeq" id="WP_280940680.1">
    <property type="nucleotide sequence ID" value="NZ_JARYGX010000001.1"/>
</dbReference>
<dbReference type="PRINTS" id="PR01302">
    <property type="entry name" value="TYPE3IMPPROT"/>
</dbReference>
<name>A0ABT6MLB9_9GAMM</name>
<evidence type="ECO:0000313" key="15">
    <source>
        <dbReference type="EMBL" id="MDH7451472.1"/>
    </source>
</evidence>
<dbReference type="EMBL" id="JARYGX010000001">
    <property type="protein sequence ID" value="MDH7451472.1"/>
    <property type="molecule type" value="Genomic_DNA"/>
</dbReference>
<evidence type="ECO:0000256" key="10">
    <source>
        <dbReference type="ARBA" id="ARBA00023136"/>
    </source>
</evidence>
<evidence type="ECO:0000256" key="14">
    <source>
        <dbReference type="SAM" id="SignalP"/>
    </source>
</evidence>
<keyword evidence="15" id="KW-0282">Flagellum</keyword>
<keyword evidence="4 13" id="KW-0813">Transport</keyword>
<comment type="function">
    <text evidence="1 13">Plays a role in the flagellum-specific transport system.</text>
</comment>
<protein>
    <recommendedName>
        <fullName evidence="3 13">Flagellar biosynthetic protein FliP</fullName>
    </recommendedName>
</protein>
<keyword evidence="15" id="KW-0969">Cilium</keyword>
<feature type="transmembrane region" description="Helical" evidence="13">
    <location>
        <begin position="117"/>
        <end position="136"/>
    </location>
</feature>
<organism evidence="15 16">
    <name type="scientific">Luteimonas composti</name>
    <dbReference type="NCBI Taxonomy" id="398257"/>
    <lineage>
        <taxon>Bacteria</taxon>
        <taxon>Pseudomonadati</taxon>
        <taxon>Pseudomonadota</taxon>
        <taxon>Gammaproteobacteria</taxon>
        <taxon>Lysobacterales</taxon>
        <taxon>Lysobacteraceae</taxon>
        <taxon>Luteimonas</taxon>
    </lineage>
</organism>
<evidence type="ECO:0000256" key="4">
    <source>
        <dbReference type="ARBA" id="ARBA00022448"/>
    </source>
</evidence>
<evidence type="ECO:0000256" key="8">
    <source>
        <dbReference type="ARBA" id="ARBA00022927"/>
    </source>
</evidence>
<evidence type="ECO:0000313" key="16">
    <source>
        <dbReference type="Proteomes" id="UP001160550"/>
    </source>
</evidence>
<accession>A0ABT6MLB9</accession>
<comment type="caution">
    <text evidence="15">The sequence shown here is derived from an EMBL/GenBank/DDBJ whole genome shotgun (WGS) entry which is preliminary data.</text>
</comment>
<feature type="transmembrane region" description="Helical" evidence="13">
    <location>
        <begin position="216"/>
        <end position="242"/>
    </location>
</feature>
<dbReference type="NCBIfam" id="TIGR01103">
    <property type="entry name" value="fliP"/>
    <property type="match status" value="1"/>
</dbReference>
<keyword evidence="9 13" id="KW-1133">Transmembrane helix</keyword>
<proteinExistence type="inferred from homology"/>
<evidence type="ECO:0000256" key="3">
    <source>
        <dbReference type="ARBA" id="ARBA00021714"/>
    </source>
</evidence>
<dbReference type="InterPro" id="IPR005838">
    <property type="entry name" value="T3SS_IM_P"/>
</dbReference>
<keyword evidence="7 13" id="KW-1005">Bacterial flagellum biogenesis</keyword>
<evidence type="ECO:0000256" key="2">
    <source>
        <dbReference type="ARBA" id="ARBA00006257"/>
    </source>
</evidence>
<keyword evidence="11" id="KW-0975">Bacterial flagellum</keyword>
<evidence type="ECO:0000256" key="6">
    <source>
        <dbReference type="ARBA" id="ARBA00022692"/>
    </source>
</evidence>
<evidence type="ECO:0000256" key="9">
    <source>
        <dbReference type="ARBA" id="ARBA00022989"/>
    </source>
</evidence>
<dbReference type="PROSITE" id="PS01061">
    <property type="entry name" value="FLIP_2"/>
    <property type="match status" value="1"/>
</dbReference>
<keyword evidence="8 13" id="KW-0653">Protein transport</keyword>
<keyword evidence="6 13" id="KW-0812">Transmembrane</keyword>
<comment type="similarity">
    <text evidence="2 13">Belongs to the FliP/MopC/SpaP family.</text>
</comment>
<feature type="transmembrane region" description="Helical" evidence="13">
    <location>
        <begin position="74"/>
        <end position="105"/>
    </location>
</feature>
<reference evidence="15" key="2">
    <citation type="submission" date="2023-04" db="EMBL/GenBank/DDBJ databases">
        <authorList>
            <person name="Sun J.-Q."/>
        </authorList>
    </citation>
    <scope>NUCLEOTIDE SEQUENCE</scope>
    <source>
        <strain evidence="15">CC-YY355</strain>
    </source>
</reference>
<evidence type="ECO:0000256" key="7">
    <source>
        <dbReference type="ARBA" id="ARBA00022795"/>
    </source>
</evidence>
<comment type="subcellular location">
    <subcellularLocation>
        <location evidence="13">Cell membrane</location>
        <topology evidence="13">Multi-pass membrane protein</topology>
    </subcellularLocation>
    <subcellularLocation>
        <location evidence="13">Bacterial flagellum basal body</location>
    </subcellularLocation>
</comment>
<dbReference type="Pfam" id="PF00813">
    <property type="entry name" value="FliP"/>
    <property type="match status" value="1"/>
</dbReference>
<keyword evidence="15" id="KW-0966">Cell projection</keyword>
<sequence length="277" mass="28951">MTRLRALCGALSARRALLPAWLLGVLLAFALAPSLALAQAAPAAPAAAPAAPSQPLPDVEVGNIGGQPVSLPLQVLALMTGITLLPAALLGVTAFTRIIIVLALLRQALGTGQTPSNQVLLALALFLTAMVMTPVFDQAWAAGIAPYLDGSMEFRAAWAAASEPFRGFMLAQVRETDLMTFAGLSQTGPYATPQDVPFGVLAASFLTSELKTAFEIAFLVYIPFVIIDLVVASVLMSMGMMMLSPMLISAPFKILLFVLVDGWVLVVGSLAASFNPV</sequence>
<keyword evidence="14" id="KW-0732">Signal</keyword>
<reference evidence="15" key="1">
    <citation type="journal article" date="2007" name="Int. J. Syst. Evol. Microbiol.">
        <title>Luteimonas composti sp. nov., a moderately thermophilic bacterium isolated from food waste.</title>
        <authorList>
            <person name="Young C.C."/>
            <person name="Kampfer P."/>
            <person name="Chen W.M."/>
            <person name="Yen W.S."/>
            <person name="Arun A.B."/>
            <person name="Lai W.A."/>
            <person name="Shen F.T."/>
            <person name="Rekha P.D."/>
            <person name="Lin K.Y."/>
            <person name="Chou J.H."/>
        </authorList>
    </citation>
    <scope>NUCLEOTIDE SEQUENCE</scope>
    <source>
        <strain evidence="15">CC-YY355</strain>
    </source>
</reference>
<keyword evidence="12 13" id="KW-1006">Bacterial flagellum protein export</keyword>
<keyword evidence="5 13" id="KW-1003">Cell membrane</keyword>
<dbReference type="PRINTS" id="PR00951">
    <property type="entry name" value="FLGBIOSNFLIP"/>
</dbReference>
<evidence type="ECO:0000256" key="1">
    <source>
        <dbReference type="ARBA" id="ARBA00003663"/>
    </source>
</evidence>
<dbReference type="PANTHER" id="PTHR30587">
    <property type="entry name" value="FLAGELLAR BIOSYNTHETIC PROTEIN FLIP"/>
    <property type="match status" value="1"/>
</dbReference>
<gene>
    <name evidence="13 15" type="primary">fliP</name>
    <name evidence="15" type="ORF">QF205_00055</name>
</gene>
<feature type="signal peptide" evidence="14">
    <location>
        <begin position="1"/>
        <end position="38"/>
    </location>
</feature>
<dbReference type="Proteomes" id="UP001160550">
    <property type="component" value="Unassembled WGS sequence"/>
</dbReference>
<keyword evidence="16" id="KW-1185">Reference proteome</keyword>
<feature type="chain" id="PRO_5046705016" description="Flagellar biosynthetic protein FliP" evidence="14">
    <location>
        <begin position="39"/>
        <end position="277"/>
    </location>
</feature>
<keyword evidence="10 13" id="KW-0472">Membrane</keyword>
<evidence type="ECO:0000256" key="13">
    <source>
        <dbReference type="RuleBase" id="RU362069"/>
    </source>
</evidence>